<dbReference type="CDD" id="cd00268">
    <property type="entry name" value="DEADc"/>
    <property type="match status" value="1"/>
</dbReference>
<dbReference type="RefSeq" id="WP_150904857.1">
    <property type="nucleotide sequence ID" value="NZ_VTWT01000009.1"/>
</dbReference>
<dbReference type="PROSITE" id="PS51194">
    <property type="entry name" value="HELICASE_CTER"/>
    <property type="match status" value="1"/>
</dbReference>
<dbReference type="GO" id="GO:0003676">
    <property type="term" value="F:nucleic acid binding"/>
    <property type="evidence" value="ECO:0007669"/>
    <property type="project" value="InterPro"/>
</dbReference>
<evidence type="ECO:0000256" key="2">
    <source>
        <dbReference type="ARBA" id="ARBA00022801"/>
    </source>
</evidence>
<keyword evidence="2 7" id="KW-0378">Hydrolase</keyword>
<feature type="domain" description="DEAD-box RNA helicase Q" evidence="10">
    <location>
        <begin position="2"/>
        <end position="30"/>
    </location>
</feature>
<accession>A0A5N1INZ9</accession>
<dbReference type="CDD" id="cd18787">
    <property type="entry name" value="SF2_C_DEAD"/>
    <property type="match status" value="1"/>
</dbReference>
<evidence type="ECO:0000256" key="1">
    <source>
        <dbReference type="ARBA" id="ARBA00022741"/>
    </source>
</evidence>
<dbReference type="InterPro" id="IPR014014">
    <property type="entry name" value="RNA_helicase_DEAD_Q_motif"/>
</dbReference>
<reference evidence="11 12" key="1">
    <citation type="submission" date="2019-09" db="EMBL/GenBank/DDBJ databases">
        <title>Genome sequence of Adhaeribacter sp. M2.</title>
        <authorList>
            <person name="Srinivasan S."/>
        </authorList>
    </citation>
    <scope>NUCLEOTIDE SEQUENCE [LARGE SCALE GENOMIC DNA]</scope>
    <source>
        <strain evidence="11 12">M2</strain>
    </source>
</reference>
<dbReference type="Pfam" id="PF00270">
    <property type="entry name" value="DEAD"/>
    <property type="match status" value="1"/>
</dbReference>
<evidence type="ECO:0000256" key="5">
    <source>
        <dbReference type="ARBA" id="ARBA00038437"/>
    </source>
</evidence>
<dbReference type="PROSITE" id="PS00039">
    <property type="entry name" value="DEAD_ATP_HELICASE"/>
    <property type="match status" value="1"/>
</dbReference>
<evidence type="ECO:0000313" key="12">
    <source>
        <dbReference type="Proteomes" id="UP000326570"/>
    </source>
</evidence>
<dbReference type="Pfam" id="PF00271">
    <property type="entry name" value="Helicase_C"/>
    <property type="match status" value="1"/>
</dbReference>
<dbReference type="Proteomes" id="UP000326570">
    <property type="component" value="Unassembled WGS sequence"/>
</dbReference>
<evidence type="ECO:0000256" key="7">
    <source>
        <dbReference type="RuleBase" id="RU000492"/>
    </source>
</evidence>
<comment type="similarity">
    <text evidence="5 7">Belongs to the DEAD box helicase family.</text>
</comment>
<dbReference type="GO" id="GO:0005524">
    <property type="term" value="F:ATP binding"/>
    <property type="evidence" value="ECO:0007669"/>
    <property type="project" value="UniProtKB-KW"/>
</dbReference>
<keyword evidence="1 7" id="KW-0547">Nucleotide-binding</keyword>
<dbReference type="InterPro" id="IPR001650">
    <property type="entry name" value="Helicase_C-like"/>
</dbReference>
<dbReference type="InterPro" id="IPR050079">
    <property type="entry name" value="DEAD_box_RNA_helicase"/>
</dbReference>
<gene>
    <name evidence="11" type="ORF">F0P94_15665</name>
</gene>
<dbReference type="PANTHER" id="PTHR47959">
    <property type="entry name" value="ATP-DEPENDENT RNA HELICASE RHLE-RELATED"/>
    <property type="match status" value="1"/>
</dbReference>
<dbReference type="EMBL" id="VTWT01000009">
    <property type="protein sequence ID" value="KAA9327353.1"/>
    <property type="molecule type" value="Genomic_DNA"/>
</dbReference>
<dbReference type="PROSITE" id="PS51195">
    <property type="entry name" value="Q_MOTIF"/>
    <property type="match status" value="1"/>
</dbReference>
<feature type="short sequence motif" description="Q motif" evidence="6">
    <location>
        <begin position="2"/>
        <end position="30"/>
    </location>
</feature>
<evidence type="ECO:0000259" key="9">
    <source>
        <dbReference type="PROSITE" id="PS51194"/>
    </source>
</evidence>
<dbReference type="InterPro" id="IPR011545">
    <property type="entry name" value="DEAD/DEAH_box_helicase_dom"/>
</dbReference>
<dbReference type="PANTHER" id="PTHR47959:SF1">
    <property type="entry name" value="ATP-DEPENDENT RNA HELICASE DBPA"/>
    <property type="match status" value="1"/>
</dbReference>
<dbReference type="InterPro" id="IPR012677">
    <property type="entry name" value="Nucleotide-bd_a/b_plait_sf"/>
</dbReference>
<dbReference type="GO" id="GO:0003724">
    <property type="term" value="F:RNA helicase activity"/>
    <property type="evidence" value="ECO:0007669"/>
    <property type="project" value="InterPro"/>
</dbReference>
<dbReference type="InterPro" id="IPR000629">
    <property type="entry name" value="RNA-helicase_DEAD-box_CS"/>
</dbReference>
<keyword evidence="12" id="KW-1185">Reference proteome</keyword>
<dbReference type="InterPro" id="IPR014001">
    <property type="entry name" value="Helicase_ATP-bd"/>
</dbReference>
<dbReference type="PROSITE" id="PS51192">
    <property type="entry name" value="HELICASE_ATP_BIND_1"/>
    <property type="match status" value="1"/>
</dbReference>
<dbReference type="GO" id="GO:0016787">
    <property type="term" value="F:hydrolase activity"/>
    <property type="evidence" value="ECO:0007669"/>
    <property type="project" value="UniProtKB-KW"/>
</dbReference>
<comment type="caution">
    <text evidence="11">The sequence shown here is derived from an EMBL/GenBank/DDBJ whole genome shotgun (WGS) entry which is preliminary data.</text>
</comment>
<dbReference type="GO" id="GO:0005829">
    <property type="term" value="C:cytosol"/>
    <property type="evidence" value="ECO:0007669"/>
    <property type="project" value="TreeGrafter"/>
</dbReference>
<dbReference type="InterPro" id="IPR027417">
    <property type="entry name" value="P-loop_NTPase"/>
</dbReference>
<dbReference type="InterPro" id="IPR044742">
    <property type="entry name" value="DEAD/DEAH_RhlB"/>
</dbReference>
<dbReference type="Pfam" id="PF03880">
    <property type="entry name" value="DbpA"/>
    <property type="match status" value="1"/>
</dbReference>
<dbReference type="SMART" id="SM00487">
    <property type="entry name" value="DEXDc"/>
    <property type="match status" value="1"/>
</dbReference>
<dbReference type="Gene3D" id="3.30.70.330">
    <property type="match status" value="1"/>
</dbReference>
<dbReference type="InterPro" id="IPR005580">
    <property type="entry name" value="DbpA/CsdA_RNA-bd_dom"/>
</dbReference>
<evidence type="ECO:0000259" key="8">
    <source>
        <dbReference type="PROSITE" id="PS51192"/>
    </source>
</evidence>
<keyword evidence="3 7" id="KW-0347">Helicase</keyword>
<proteinExistence type="inferred from homology"/>
<evidence type="ECO:0000256" key="4">
    <source>
        <dbReference type="ARBA" id="ARBA00022840"/>
    </source>
</evidence>
<evidence type="ECO:0000313" key="11">
    <source>
        <dbReference type="EMBL" id="KAA9327353.1"/>
    </source>
</evidence>
<dbReference type="SMART" id="SM00490">
    <property type="entry name" value="HELICc"/>
    <property type="match status" value="1"/>
</dbReference>
<dbReference type="AlphaFoldDB" id="A0A5N1INZ9"/>
<feature type="domain" description="Helicase C-terminal" evidence="9">
    <location>
        <begin position="230"/>
        <end position="386"/>
    </location>
</feature>
<name>A0A5N1INZ9_9BACT</name>
<protein>
    <submittedName>
        <fullName evidence="11">DEAD/DEAH box helicase</fullName>
    </submittedName>
</protein>
<evidence type="ECO:0000256" key="3">
    <source>
        <dbReference type="ARBA" id="ARBA00022806"/>
    </source>
</evidence>
<dbReference type="SUPFAM" id="SSF52540">
    <property type="entry name" value="P-loop containing nucleoside triphosphate hydrolases"/>
    <property type="match status" value="1"/>
</dbReference>
<evidence type="ECO:0000259" key="10">
    <source>
        <dbReference type="PROSITE" id="PS51195"/>
    </source>
</evidence>
<sequence>MANFHDLQLNPALLQRLQEMGYHTPTAIQEAAIPPLLEGKDVAGQAETGSGKTAAYGLPILHAIQLNLQQIQALVIVPTRELAVQVQKELKLYGQQLQNLKIGAFYGGHKFSEERASLAFPPQILVGTPGRLLDHVTRETLSLKHVKQLVLDEADKLLEMGFQEELDQLLKELPKERQSILFSATMPDKVKGLVVRSLNKPKMLEASKNANPNQIRFIGLKVKPEEKETILVNLLNSINHAGTVIFVNTRETADNLVDFLQSKKLGAKPLHGGMEQPARDKTMMLFRNGTIPVLVATDVAARGLDISALTTIIHYEVPHDEEAFLHRSGRTGRAGRNGVVYTLASEKDEMKLREWPQVKLDEWLPVSQFQRTAAVSKPKTQTAAFTTIHISAGKKDKISPRDIVGALIAEAGLKMEQIGKIEVLERFTYVAVPEKMANAVVEKLGQGRIKGKKFKVSLVK</sequence>
<feature type="domain" description="Helicase ATP-binding" evidence="8">
    <location>
        <begin position="33"/>
        <end position="204"/>
    </location>
</feature>
<organism evidence="11 12">
    <name type="scientific">Adhaeribacter soli</name>
    <dbReference type="NCBI Taxonomy" id="2607655"/>
    <lineage>
        <taxon>Bacteria</taxon>
        <taxon>Pseudomonadati</taxon>
        <taxon>Bacteroidota</taxon>
        <taxon>Cytophagia</taxon>
        <taxon>Cytophagales</taxon>
        <taxon>Hymenobacteraceae</taxon>
        <taxon>Adhaeribacter</taxon>
    </lineage>
</organism>
<keyword evidence="4 7" id="KW-0067">ATP-binding</keyword>
<evidence type="ECO:0000256" key="6">
    <source>
        <dbReference type="PROSITE-ProRule" id="PRU00552"/>
    </source>
</evidence>
<dbReference type="Gene3D" id="3.40.50.300">
    <property type="entry name" value="P-loop containing nucleotide triphosphate hydrolases"/>
    <property type="match status" value="2"/>
</dbReference>